<dbReference type="SUPFAM" id="SSF52266">
    <property type="entry name" value="SGNH hydrolase"/>
    <property type="match status" value="1"/>
</dbReference>
<keyword evidence="4" id="KW-1185">Reference proteome</keyword>
<evidence type="ECO:0000313" key="3">
    <source>
        <dbReference type="EMBL" id="EJD37645.1"/>
    </source>
</evidence>
<proteinExistence type="predicted"/>
<dbReference type="InParanoid" id="J0DAX7"/>
<dbReference type="KEGG" id="adl:AURDEDRAFT_154317"/>
<sequence>MLVPAYLFVASSLLSVTVAGSFSRFTDLVTFGDSFTDTENVSDGGVAWPVYAAGYANVTLHPFARSGATCSRAVTPRTAPPVKESQIPAFQKTLKNTTLSLEQTVFTVWIGTNDVGTQGGLITGDAPRGVTIVNVTECAVNLVSTMYDLGARNFIFMNMIPLELTPLYSSDGHPNRYWRFQRNTTEWSIFMNELVSSGNALSSLLLRTLAPRLPGASIAIFDSHALFADMYVNPGAYLNGTAPLEVKTSVRQCDHELGGGPVGGACPPGAEGSDRDSFLWFDELHPSEQAHRVVAREIAATMQGNSTWATWYS</sequence>
<feature type="signal peptide" evidence="2">
    <location>
        <begin position="1"/>
        <end position="19"/>
    </location>
</feature>
<evidence type="ECO:0000256" key="1">
    <source>
        <dbReference type="ARBA" id="ARBA00022801"/>
    </source>
</evidence>
<organism evidence="3 4">
    <name type="scientific">Auricularia subglabra (strain TFB-10046 / SS5)</name>
    <name type="common">White-rot fungus</name>
    <name type="synonym">Auricularia delicata (strain TFB10046)</name>
    <dbReference type="NCBI Taxonomy" id="717982"/>
    <lineage>
        <taxon>Eukaryota</taxon>
        <taxon>Fungi</taxon>
        <taxon>Dikarya</taxon>
        <taxon>Basidiomycota</taxon>
        <taxon>Agaricomycotina</taxon>
        <taxon>Agaricomycetes</taxon>
        <taxon>Auriculariales</taxon>
        <taxon>Auriculariaceae</taxon>
        <taxon>Auricularia</taxon>
    </lineage>
</organism>
<dbReference type="Proteomes" id="UP000006514">
    <property type="component" value="Unassembled WGS sequence"/>
</dbReference>
<dbReference type="CDD" id="cd01846">
    <property type="entry name" value="fatty_acyltransferase_like"/>
    <property type="match status" value="1"/>
</dbReference>
<dbReference type="GO" id="GO:0016788">
    <property type="term" value="F:hydrolase activity, acting on ester bonds"/>
    <property type="evidence" value="ECO:0007669"/>
    <property type="project" value="InterPro"/>
</dbReference>
<evidence type="ECO:0000256" key="2">
    <source>
        <dbReference type="SAM" id="SignalP"/>
    </source>
</evidence>
<keyword evidence="2" id="KW-0732">Signal</keyword>
<accession>J0DAX7</accession>
<evidence type="ECO:0000313" key="4">
    <source>
        <dbReference type="Proteomes" id="UP000006514"/>
    </source>
</evidence>
<protein>
    <submittedName>
        <fullName evidence="3">Carbohydrate esterase family 16 protein</fullName>
    </submittedName>
</protein>
<dbReference type="OrthoDB" id="1600564at2759"/>
<feature type="chain" id="PRO_5003732618" evidence="2">
    <location>
        <begin position="20"/>
        <end position="313"/>
    </location>
</feature>
<dbReference type="InterPro" id="IPR001087">
    <property type="entry name" value="GDSL"/>
</dbReference>
<reference evidence="4" key="1">
    <citation type="journal article" date="2012" name="Science">
        <title>The Paleozoic origin of enzymatic lignin decomposition reconstructed from 31 fungal genomes.</title>
        <authorList>
            <person name="Floudas D."/>
            <person name="Binder M."/>
            <person name="Riley R."/>
            <person name="Barry K."/>
            <person name="Blanchette R.A."/>
            <person name="Henrissat B."/>
            <person name="Martinez A.T."/>
            <person name="Otillar R."/>
            <person name="Spatafora J.W."/>
            <person name="Yadav J.S."/>
            <person name="Aerts A."/>
            <person name="Benoit I."/>
            <person name="Boyd A."/>
            <person name="Carlson A."/>
            <person name="Copeland A."/>
            <person name="Coutinho P.M."/>
            <person name="de Vries R.P."/>
            <person name="Ferreira P."/>
            <person name="Findley K."/>
            <person name="Foster B."/>
            <person name="Gaskell J."/>
            <person name="Glotzer D."/>
            <person name="Gorecki P."/>
            <person name="Heitman J."/>
            <person name="Hesse C."/>
            <person name="Hori C."/>
            <person name="Igarashi K."/>
            <person name="Jurgens J.A."/>
            <person name="Kallen N."/>
            <person name="Kersten P."/>
            <person name="Kohler A."/>
            <person name="Kuees U."/>
            <person name="Kumar T.K.A."/>
            <person name="Kuo A."/>
            <person name="LaButti K."/>
            <person name="Larrondo L.F."/>
            <person name="Lindquist E."/>
            <person name="Ling A."/>
            <person name="Lombard V."/>
            <person name="Lucas S."/>
            <person name="Lundell T."/>
            <person name="Martin R."/>
            <person name="McLaughlin D.J."/>
            <person name="Morgenstern I."/>
            <person name="Morin E."/>
            <person name="Murat C."/>
            <person name="Nagy L.G."/>
            <person name="Nolan M."/>
            <person name="Ohm R.A."/>
            <person name="Patyshakuliyeva A."/>
            <person name="Rokas A."/>
            <person name="Ruiz-Duenas F.J."/>
            <person name="Sabat G."/>
            <person name="Salamov A."/>
            <person name="Samejima M."/>
            <person name="Schmutz J."/>
            <person name="Slot J.C."/>
            <person name="St John F."/>
            <person name="Stenlid J."/>
            <person name="Sun H."/>
            <person name="Sun S."/>
            <person name="Syed K."/>
            <person name="Tsang A."/>
            <person name="Wiebenga A."/>
            <person name="Young D."/>
            <person name="Pisabarro A."/>
            <person name="Eastwood D.C."/>
            <person name="Martin F."/>
            <person name="Cullen D."/>
            <person name="Grigoriev I.V."/>
            <person name="Hibbett D.S."/>
        </authorList>
    </citation>
    <scope>NUCLEOTIDE SEQUENCE [LARGE SCALE GENOMIC DNA]</scope>
    <source>
        <strain evidence="4">TFB10046</strain>
    </source>
</reference>
<dbReference type="eggNOG" id="ENOG502RY46">
    <property type="taxonomic scope" value="Eukaryota"/>
</dbReference>
<dbReference type="OMA" id="TECAINW"/>
<dbReference type="PANTHER" id="PTHR45648">
    <property type="entry name" value="GDSL LIPASE/ACYLHYDROLASE FAMILY PROTEIN (AFU_ORTHOLOGUE AFUA_4G14700)"/>
    <property type="match status" value="1"/>
</dbReference>
<dbReference type="PANTHER" id="PTHR45648:SF22">
    <property type="entry name" value="GDSL LIPASE_ACYLHYDROLASE FAMILY PROTEIN (AFU_ORTHOLOGUE AFUA_4G14700)"/>
    <property type="match status" value="1"/>
</dbReference>
<name>J0DAX7_AURST</name>
<dbReference type="AlphaFoldDB" id="J0DAX7"/>
<dbReference type="Gene3D" id="3.40.50.1110">
    <property type="entry name" value="SGNH hydrolase"/>
    <property type="match status" value="1"/>
</dbReference>
<dbReference type="EMBL" id="JH687837">
    <property type="protein sequence ID" value="EJD37645.1"/>
    <property type="molecule type" value="Genomic_DNA"/>
</dbReference>
<dbReference type="InterPro" id="IPR051058">
    <property type="entry name" value="GDSL_Est/Lipase"/>
</dbReference>
<keyword evidence="1" id="KW-0378">Hydrolase</keyword>
<dbReference type="InterPro" id="IPR036514">
    <property type="entry name" value="SGNH_hydro_sf"/>
</dbReference>
<gene>
    <name evidence="3" type="ORF">AURDEDRAFT_154317</name>
</gene>
<dbReference type="Pfam" id="PF00657">
    <property type="entry name" value="Lipase_GDSL"/>
    <property type="match status" value="1"/>
</dbReference>